<protein>
    <submittedName>
        <fullName evidence="1">Uncharacterized protein</fullName>
    </submittedName>
</protein>
<reference evidence="1 2" key="1">
    <citation type="journal article" date="2014" name="Genome Biol. Evol.">
        <title>The genome of the myxosporean Thelohanellus kitauei shows adaptations to nutrient acquisition within its fish host.</title>
        <authorList>
            <person name="Yang Y."/>
            <person name="Xiong J."/>
            <person name="Zhou Z."/>
            <person name="Huo F."/>
            <person name="Miao W."/>
            <person name="Ran C."/>
            <person name="Liu Y."/>
            <person name="Zhang J."/>
            <person name="Feng J."/>
            <person name="Wang M."/>
            <person name="Wang M."/>
            <person name="Wang L."/>
            <person name="Yao B."/>
        </authorList>
    </citation>
    <scope>NUCLEOTIDE SEQUENCE [LARGE SCALE GENOMIC DNA]</scope>
    <source>
        <strain evidence="1">Wuqing</strain>
    </source>
</reference>
<evidence type="ECO:0000313" key="1">
    <source>
        <dbReference type="EMBL" id="KII69150.1"/>
    </source>
</evidence>
<evidence type="ECO:0000313" key="2">
    <source>
        <dbReference type="Proteomes" id="UP000031668"/>
    </source>
</evidence>
<gene>
    <name evidence="1" type="ORF">RF11_03200</name>
</gene>
<dbReference type="Proteomes" id="UP000031668">
    <property type="component" value="Unassembled WGS sequence"/>
</dbReference>
<proteinExistence type="predicted"/>
<organism evidence="1 2">
    <name type="scientific">Thelohanellus kitauei</name>
    <name type="common">Myxosporean</name>
    <dbReference type="NCBI Taxonomy" id="669202"/>
    <lineage>
        <taxon>Eukaryota</taxon>
        <taxon>Metazoa</taxon>
        <taxon>Cnidaria</taxon>
        <taxon>Myxozoa</taxon>
        <taxon>Myxosporea</taxon>
        <taxon>Bivalvulida</taxon>
        <taxon>Platysporina</taxon>
        <taxon>Myxobolidae</taxon>
        <taxon>Thelohanellus</taxon>
    </lineage>
</organism>
<comment type="caution">
    <text evidence="1">The sequence shown here is derived from an EMBL/GenBank/DDBJ whole genome shotgun (WGS) entry which is preliminary data.</text>
</comment>
<sequence length="262" mass="29972">MHQLAQYLNFFISVNTTPLLFSEIYFIKIALLDTNSGITFTGAQSDLPTFGSCSRNVHLKVSSGDELQKARQIYALKNNEVTGHIHRHYLDVHRYFNHCLSSPYKFKFCPSYDKFIVEPDFIDANVMMESVLFRCSRALDSFSTADNVNAQPLHFKFLKDQSCKSVVVSVNYIEDCNLIDIDYEKFIKLSENHSNISLNVLSPTDLIDCLSDFIKSQRLIITDNSGTLTSVASFYHWQDMVLLMINASDALIRMMNDSNRKT</sequence>
<accession>A0A0C2MYC8</accession>
<name>A0A0C2MYC8_THEKT</name>
<dbReference type="EMBL" id="JWZT01002564">
    <property type="protein sequence ID" value="KII69150.1"/>
    <property type="molecule type" value="Genomic_DNA"/>
</dbReference>
<keyword evidence="2" id="KW-1185">Reference proteome</keyword>
<dbReference type="AlphaFoldDB" id="A0A0C2MYC8"/>